<dbReference type="RefSeq" id="XP_066936201.1">
    <property type="nucleotide sequence ID" value="XM_067080100.1"/>
</dbReference>
<organism evidence="2 3">
    <name type="scientific">Clytia hemisphaerica</name>
    <dbReference type="NCBI Taxonomy" id="252671"/>
    <lineage>
        <taxon>Eukaryota</taxon>
        <taxon>Metazoa</taxon>
        <taxon>Cnidaria</taxon>
        <taxon>Hydrozoa</taxon>
        <taxon>Hydroidolina</taxon>
        <taxon>Leptothecata</taxon>
        <taxon>Obeliida</taxon>
        <taxon>Clytiidae</taxon>
        <taxon>Clytia</taxon>
    </lineage>
</organism>
<evidence type="ECO:0000256" key="1">
    <source>
        <dbReference type="PIRSR" id="PIRSR605502-1"/>
    </source>
</evidence>
<accession>A0A7M5WQI4</accession>
<dbReference type="Pfam" id="PF03747">
    <property type="entry name" value="ADP_ribosyl_GH"/>
    <property type="match status" value="1"/>
</dbReference>
<evidence type="ECO:0000313" key="2">
    <source>
        <dbReference type="EnsemblMetazoa" id="CLYHEMP002041.1"/>
    </source>
</evidence>
<dbReference type="InterPro" id="IPR050792">
    <property type="entry name" value="ADP-ribosylglycohydrolase"/>
</dbReference>
<protein>
    <submittedName>
        <fullName evidence="2">Uncharacterized protein</fullName>
    </submittedName>
</protein>
<dbReference type="PANTHER" id="PTHR16222">
    <property type="entry name" value="ADP-RIBOSYLGLYCOHYDROLASE"/>
    <property type="match status" value="1"/>
</dbReference>
<dbReference type="Proteomes" id="UP000594262">
    <property type="component" value="Unplaced"/>
</dbReference>
<dbReference type="GO" id="GO:0046872">
    <property type="term" value="F:metal ion binding"/>
    <property type="evidence" value="ECO:0007669"/>
    <property type="project" value="UniProtKB-KW"/>
</dbReference>
<feature type="binding site" evidence="1">
    <location>
        <position position="298"/>
    </location>
    <ligand>
        <name>Mg(2+)</name>
        <dbReference type="ChEBI" id="CHEBI:18420"/>
        <label>1</label>
    </ligand>
</feature>
<reference evidence="2" key="1">
    <citation type="submission" date="2021-01" db="UniProtKB">
        <authorList>
            <consortium name="EnsemblMetazoa"/>
        </authorList>
    </citation>
    <scope>IDENTIFICATION</scope>
</reference>
<dbReference type="SUPFAM" id="SSF101478">
    <property type="entry name" value="ADP-ribosylglycohydrolase"/>
    <property type="match status" value="1"/>
</dbReference>
<proteinExistence type="predicted"/>
<keyword evidence="1" id="KW-0479">Metal-binding</keyword>
<dbReference type="AlphaFoldDB" id="A0A7M5WQI4"/>
<name>A0A7M5WQI4_9CNID</name>
<dbReference type="EnsemblMetazoa" id="CLYHEMT002041.1">
    <property type="protein sequence ID" value="CLYHEMP002041.1"/>
    <property type="gene ID" value="CLYHEMG002041"/>
</dbReference>
<dbReference type="PANTHER" id="PTHR16222:SF17">
    <property type="entry name" value="SELENOPROTEIN J"/>
    <property type="match status" value="1"/>
</dbReference>
<keyword evidence="3" id="KW-1185">Reference proteome</keyword>
<dbReference type="Gene3D" id="1.10.4080.10">
    <property type="entry name" value="ADP-ribosylation/Crystallin J1"/>
    <property type="match status" value="1"/>
</dbReference>
<comment type="cofactor">
    <cofactor evidence="1">
        <name>Mg(2+)</name>
        <dbReference type="ChEBI" id="CHEBI:18420"/>
    </cofactor>
    <text evidence="1">Binds 2 magnesium ions per subunit.</text>
</comment>
<keyword evidence="1" id="KW-0460">Magnesium</keyword>
<dbReference type="OrthoDB" id="524326at2759"/>
<dbReference type="GeneID" id="136823942"/>
<dbReference type="InterPro" id="IPR005502">
    <property type="entry name" value="Ribosyl_crysJ1"/>
</dbReference>
<evidence type="ECO:0000313" key="3">
    <source>
        <dbReference type="Proteomes" id="UP000594262"/>
    </source>
</evidence>
<dbReference type="InterPro" id="IPR036705">
    <property type="entry name" value="Ribosyl_crysJ1_sf"/>
</dbReference>
<sequence>MANTVENLITKIKSLPVKTQRGISAIIGATVADAATRPLHWVYKQPTLDATISESTTPEFWPESKSPFYTLPLGATSNYNDVAVSSLTSLYENGGELNMKHLCETFKKDFGPGTIYEEALTRRPTDRSKLPMEGHWLHKGVILFLENYATRGEIKNLGDSTHNESDGFCAALPIIVKHAGSDDMWEQASKAAMLLNTNPKILNMFEAGALLISNHILGEEEAFSKVTNVVKDKLPDVYELMVEVEEAKSMPFITTVAQFGKACYLPGSFQGALLAMQQTSSFVDAVRLNIRAGGCNCSRSNLIGACYGAKYGIDGIPIDWLKKVKNIENTMEKAIQLLNA</sequence>